<dbReference type="Pfam" id="PF07626">
    <property type="entry name" value="PSD3"/>
    <property type="match status" value="1"/>
</dbReference>
<keyword evidence="7" id="KW-1185">Reference proteome</keyword>
<dbReference type="Pfam" id="PF07624">
    <property type="entry name" value="PSD2"/>
    <property type="match status" value="1"/>
</dbReference>
<feature type="domain" description="DUF1595" evidence="5">
    <location>
        <begin position="1070"/>
        <end position="1125"/>
    </location>
</feature>
<evidence type="ECO:0000313" key="6">
    <source>
        <dbReference type="EMBL" id="QDV30472.1"/>
    </source>
</evidence>
<evidence type="ECO:0000313" key="7">
    <source>
        <dbReference type="Proteomes" id="UP000315349"/>
    </source>
</evidence>
<gene>
    <name evidence="6" type="ORF">Spb1_24060</name>
</gene>
<dbReference type="InterPro" id="IPR013039">
    <property type="entry name" value="DUF1588"/>
</dbReference>
<organism evidence="6 7">
    <name type="scientific">Planctopirus ephydatiae</name>
    <dbReference type="NCBI Taxonomy" id="2528019"/>
    <lineage>
        <taxon>Bacteria</taxon>
        <taxon>Pseudomonadati</taxon>
        <taxon>Planctomycetota</taxon>
        <taxon>Planctomycetia</taxon>
        <taxon>Planctomycetales</taxon>
        <taxon>Planctomycetaceae</taxon>
        <taxon>Planctopirus</taxon>
    </lineage>
</organism>
<evidence type="ECO:0008006" key="8">
    <source>
        <dbReference type="Google" id="ProtNLM"/>
    </source>
</evidence>
<dbReference type="InterPro" id="IPR013042">
    <property type="entry name" value="DUF1592"/>
</dbReference>
<accession>A0A518GPC4</accession>
<feature type="domain" description="DUF1592" evidence="4">
    <location>
        <begin position="1138"/>
        <end position="1262"/>
    </location>
</feature>
<dbReference type="InterPro" id="IPR011478">
    <property type="entry name" value="DUF1585"/>
</dbReference>
<feature type="domain" description="DUF1585" evidence="1">
    <location>
        <begin position="1390"/>
        <end position="1463"/>
    </location>
</feature>
<name>A0A518GPC4_9PLAN</name>
<dbReference type="InterPro" id="IPR013036">
    <property type="entry name" value="DUF1587"/>
</dbReference>
<dbReference type="Pfam" id="PF07631">
    <property type="entry name" value="PSD4"/>
    <property type="match status" value="1"/>
</dbReference>
<dbReference type="KEGG" id="peh:Spb1_24060"/>
<evidence type="ECO:0000259" key="4">
    <source>
        <dbReference type="Pfam" id="PF07631"/>
    </source>
</evidence>
<dbReference type="InterPro" id="IPR013043">
    <property type="entry name" value="DUF1595"/>
</dbReference>
<evidence type="ECO:0000259" key="3">
    <source>
        <dbReference type="Pfam" id="PF07627"/>
    </source>
</evidence>
<evidence type="ECO:0000259" key="1">
    <source>
        <dbReference type="Pfam" id="PF07624"/>
    </source>
</evidence>
<sequence>MLRWRPLRACGHSEWLGQQGGEPEKTREVHGLLFIRGGNAAKALQFPKEPFNHVVVLVALLDATLPHFSVRFLHDAGLGPHPLHTPADRIAVVGLLHQHMIRANTLQQPLTHGGVAGLSRSEDQIQQPSTAIHCRMDFRGQSAATAAQAAAIIRRDSLSLSRSGDGRITLASQEPQGVDLMRCLIEVTPRRNRTACAVMLIACLTLAAASTDGADDLAQTYATQIQPLLARSCGKCHGKMPEDNDLDLTSFGSAQAILARPKMLSDVAERVSSGDMPPKDAPQPSQAEREQLLGWITAALDAEAAARAGDPGQVTLRRLSNTEYDNAVRDLTGVDMRPTLAREFPVDSVGGEGFANVGDAMPVTPELVERYHHAARDVAARAVLLPGGFRFSPSTERPDWTEEALKPLRSFHARYAGPNGEPPLATHLAATLKHRDRLTSGGAADIATVAAEEKLNATYLAALWAGLNGKSASPEEAIAQTKQWSEKAALAEAEKQRRQMASQSAKKAIESQWASSKRVLAESKVAEGGSVSFESKVSVQRGELLLLTVLPNENYGADSTLIEWTISETAGDQRTWSIADLVPNLLKGNPWSDKHEARWSFLETTSTPVFLTERRDSIAGHTELKSWSLGSEPSVFVNLAAEPVKVWTTLPARSVFVHPGPKRPVTVAWTSPIAGELAVAGRVADAHPAGLDGVSFELSHVAAADLGQALADLGSVSTILPDAGLPPDMLALVRYKWREATTDPAPVLAAIKAMQDQLFQGNYGKNAAMAVGNGFPAWEDVRRVVARERVQGAAREPLFRMVALPAHPDTFVIWDRLRLEGGDGPPLVFAEHPELGAAIEQASGLKFGQHPQGRPVPKSALVTAAGAEIVIDLKKLPAELQKALTLPRFLRADVSLDEASPETAAVQAFLIAATGGGGRLAEPVAKAEVGDPRAAQIVHPRVAAERARPAAEFRALFPPAVLFQPIIPRDAQGSVFLYRREDEPLRRLLLDDAGRAELDRLWSELEFVSEQALATPTAYEGLVQYYRKPNDGARIMFFYIQLFEEQIKREETAFLATQVAAQSRHLEELLAFAARGWRRPLAPDEREAILASYRADRAEGAKHDPAFRAALARVLSSPWFLYRVEQPSRGQHWQPVSGEELATRLSFLLWDSIPDDELRAKAAKLHEPAVMEEQLRRMLKDGRMRGMAEEFGARWLGVRDFVANHGRSLKHFPEFTPDLRDALAEEPVRFFEDLLMNDRPVADVIAADAVVINDVLAKHYGIPGVTGPQWRRVEKVSAYGRGGLLGFGAMLAKQSASSRTSPVKRGAWVVQLVGERLPKVPPGVPPLPETPPDGLTVREITERHRADSKCAGCHVRIDPYGMAMERFDAIGRLRPASELKPGDTKGTLRDGTQIEDIAGLRDYIAGPRREDLLRALAHKLTGYALGRAVMTSDRKLVDEVTHTMASGGRWSDALLVIVGSEQFRCIRPTTETASTK</sequence>
<reference evidence="6 7" key="1">
    <citation type="submission" date="2019-02" db="EMBL/GenBank/DDBJ databases">
        <title>Deep-cultivation of Planctomycetes and their phenomic and genomic characterization uncovers novel biology.</title>
        <authorList>
            <person name="Wiegand S."/>
            <person name="Jogler M."/>
            <person name="Boedeker C."/>
            <person name="Pinto D."/>
            <person name="Vollmers J."/>
            <person name="Rivas-Marin E."/>
            <person name="Kohn T."/>
            <person name="Peeters S.H."/>
            <person name="Heuer A."/>
            <person name="Rast P."/>
            <person name="Oberbeckmann S."/>
            <person name="Bunk B."/>
            <person name="Jeske O."/>
            <person name="Meyerdierks A."/>
            <person name="Storesund J.E."/>
            <person name="Kallscheuer N."/>
            <person name="Luecker S."/>
            <person name="Lage O.M."/>
            <person name="Pohl T."/>
            <person name="Merkel B.J."/>
            <person name="Hornburger P."/>
            <person name="Mueller R.-W."/>
            <person name="Bruemmer F."/>
            <person name="Labrenz M."/>
            <person name="Spormann A.M."/>
            <person name="Op den Camp H."/>
            <person name="Overmann J."/>
            <person name="Amann R."/>
            <person name="Jetten M.S.M."/>
            <person name="Mascher T."/>
            <person name="Medema M.H."/>
            <person name="Devos D.P."/>
            <person name="Kaster A.-K."/>
            <person name="Ovreas L."/>
            <person name="Rohde M."/>
            <person name="Galperin M.Y."/>
            <person name="Jogler C."/>
        </authorList>
    </citation>
    <scope>NUCLEOTIDE SEQUENCE [LARGE SCALE GENOMIC DNA]</scope>
    <source>
        <strain evidence="6 7">Spb1</strain>
    </source>
</reference>
<feature type="domain" description="DUF1588" evidence="3">
    <location>
        <begin position="1281"/>
        <end position="1375"/>
    </location>
</feature>
<evidence type="ECO:0000259" key="5">
    <source>
        <dbReference type="Pfam" id="PF07637"/>
    </source>
</evidence>
<evidence type="ECO:0000259" key="2">
    <source>
        <dbReference type="Pfam" id="PF07626"/>
    </source>
</evidence>
<feature type="domain" description="DUF1587" evidence="2">
    <location>
        <begin position="317"/>
        <end position="383"/>
    </location>
</feature>
<dbReference type="Proteomes" id="UP000315349">
    <property type="component" value="Chromosome"/>
</dbReference>
<proteinExistence type="predicted"/>
<dbReference type="EMBL" id="CP036299">
    <property type="protein sequence ID" value="QDV30472.1"/>
    <property type="molecule type" value="Genomic_DNA"/>
</dbReference>
<dbReference type="Pfam" id="PF07627">
    <property type="entry name" value="PSCyt3"/>
    <property type="match status" value="1"/>
</dbReference>
<dbReference type="Pfam" id="PF07637">
    <property type="entry name" value="PSD5"/>
    <property type="match status" value="1"/>
</dbReference>
<protein>
    <recommendedName>
        <fullName evidence="8">Planctomycete cytochrome C</fullName>
    </recommendedName>
</protein>